<dbReference type="AlphaFoldDB" id="A0A917VNR8"/>
<comment type="caution">
    <text evidence="1">The sequence shown here is derived from an EMBL/GenBank/DDBJ whole genome shotgun (WGS) entry which is preliminary data.</text>
</comment>
<evidence type="ECO:0000313" key="1">
    <source>
        <dbReference type="EMBL" id="GGL03578.1"/>
    </source>
</evidence>
<dbReference type="EMBL" id="BMPQ01000029">
    <property type="protein sequence ID" value="GGL03578.1"/>
    <property type="molecule type" value="Genomic_DNA"/>
</dbReference>
<accession>A0A917VNR8</accession>
<proteinExistence type="predicted"/>
<gene>
    <name evidence="1" type="ORF">GCM10010094_75580</name>
</gene>
<dbReference type="Proteomes" id="UP000637788">
    <property type="component" value="Unassembled WGS sequence"/>
</dbReference>
<keyword evidence="2" id="KW-1185">Reference proteome</keyword>
<protein>
    <submittedName>
        <fullName evidence="1">Uncharacterized protein</fullName>
    </submittedName>
</protein>
<evidence type="ECO:0000313" key="2">
    <source>
        <dbReference type="Proteomes" id="UP000637788"/>
    </source>
</evidence>
<organism evidence="1 2">
    <name type="scientific">Streptomyces flaveus</name>
    <dbReference type="NCBI Taxonomy" id="66370"/>
    <lineage>
        <taxon>Bacteria</taxon>
        <taxon>Bacillati</taxon>
        <taxon>Actinomycetota</taxon>
        <taxon>Actinomycetes</taxon>
        <taxon>Kitasatosporales</taxon>
        <taxon>Streptomycetaceae</taxon>
        <taxon>Streptomyces</taxon>
        <taxon>Streptomyces aurantiacus group</taxon>
    </lineage>
</organism>
<reference evidence="1" key="2">
    <citation type="submission" date="2020-09" db="EMBL/GenBank/DDBJ databases">
        <authorList>
            <person name="Sun Q."/>
            <person name="Ohkuma M."/>
        </authorList>
    </citation>
    <scope>NUCLEOTIDE SEQUENCE</scope>
    <source>
        <strain evidence="1">JCM 3035</strain>
    </source>
</reference>
<reference evidence="1" key="1">
    <citation type="journal article" date="2014" name="Int. J. Syst. Evol. Microbiol.">
        <title>Complete genome sequence of Corynebacterium casei LMG S-19264T (=DSM 44701T), isolated from a smear-ripened cheese.</title>
        <authorList>
            <consortium name="US DOE Joint Genome Institute (JGI-PGF)"/>
            <person name="Walter F."/>
            <person name="Albersmeier A."/>
            <person name="Kalinowski J."/>
            <person name="Ruckert C."/>
        </authorList>
    </citation>
    <scope>NUCLEOTIDE SEQUENCE</scope>
    <source>
        <strain evidence="1">JCM 3035</strain>
    </source>
</reference>
<name>A0A917VNR8_9ACTN</name>
<sequence>MSLLIQRQPAVPSVPAVHAQTIAANVLKTWPTAIGLTIEYVAHHDQGPRGAVTFAVVRAREPWPGPVLIRCDGYGHIARGCEHPRPDGEPCWHPSAPHLSLRDHGLCPLHLPPVAVHEWVKHPELPLYGRVTDVDPDGTVVIDFASGELTLHATQVPRVPPHIAEALDRGQLDGPVHLIDE</sequence>